<dbReference type="GO" id="GO:0003723">
    <property type="term" value="F:RNA binding"/>
    <property type="evidence" value="ECO:0007669"/>
    <property type="project" value="UniProtKB-UniRule"/>
</dbReference>
<dbReference type="GO" id="GO:0005730">
    <property type="term" value="C:nucleolus"/>
    <property type="evidence" value="ECO:0007669"/>
    <property type="project" value="EnsemblFungi"/>
</dbReference>
<feature type="region of interest" description="Disordered" evidence="2">
    <location>
        <begin position="305"/>
        <end position="325"/>
    </location>
</feature>
<dbReference type="InterPro" id="IPR035979">
    <property type="entry name" value="RBD_domain_sf"/>
</dbReference>
<dbReference type="OrthoDB" id="21643at2759"/>
<organism evidence="4 5">
    <name type="scientific">Kazachstania africana (strain ATCC 22294 / BCRC 22015 / CBS 2517 / CECT 1963 / NBRC 1671 / NRRL Y-8276)</name>
    <name type="common">Yeast</name>
    <name type="synonym">Kluyveromyces africanus</name>
    <dbReference type="NCBI Taxonomy" id="1071382"/>
    <lineage>
        <taxon>Eukaryota</taxon>
        <taxon>Fungi</taxon>
        <taxon>Dikarya</taxon>
        <taxon>Ascomycota</taxon>
        <taxon>Saccharomycotina</taxon>
        <taxon>Saccharomycetes</taxon>
        <taxon>Saccharomycetales</taxon>
        <taxon>Saccharomycetaceae</taxon>
        <taxon>Kazachstania</taxon>
    </lineage>
</organism>
<evidence type="ECO:0000256" key="1">
    <source>
        <dbReference type="PROSITE-ProRule" id="PRU00176"/>
    </source>
</evidence>
<dbReference type="SMART" id="SM00360">
    <property type="entry name" value="RRM"/>
    <property type="match status" value="1"/>
</dbReference>
<dbReference type="STRING" id="1071382.H2APJ9"/>
<dbReference type="GO" id="GO:0008428">
    <property type="term" value="F:ribonuclease inhibitor activity"/>
    <property type="evidence" value="ECO:0007669"/>
    <property type="project" value="EnsemblFungi"/>
</dbReference>
<dbReference type="InterPro" id="IPR012677">
    <property type="entry name" value="Nucleotide-bd_a/b_plait_sf"/>
</dbReference>
<proteinExistence type="predicted"/>
<evidence type="ECO:0000259" key="3">
    <source>
        <dbReference type="PROSITE" id="PS50102"/>
    </source>
</evidence>
<dbReference type="GeneID" id="13886383"/>
<dbReference type="Proteomes" id="UP000005220">
    <property type="component" value="Chromosome 1"/>
</dbReference>
<gene>
    <name evidence="4" type="primary">KAFR0A08650</name>
    <name evidence="4" type="ORF">KAFR_0A08650</name>
</gene>
<reference evidence="4 5" key="1">
    <citation type="journal article" date="2011" name="Proc. Natl. Acad. Sci. U.S.A.">
        <title>Evolutionary erosion of yeast sex chromosomes by mating-type switching accidents.</title>
        <authorList>
            <person name="Gordon J.L."/>
            <person name="Armisen D."/>
            <person name="Proux-Wera E."/>
            <person name="Oheigeartaigh S.S."/>
            <person name="Byrne K.P."/>
            <person name="Wolfe K.H."/>
        </authorList>
    </citation>
    <scope>NUCLEOTIDE SEQUENCE [LARGE SCALE GENOMIC DNA]</scope>
    <source>
        <strain evidence="5">ATCC 22294 / BCRC 22015 / CBS 2517 / CECT 1963 / NBRC 1671 / NRRL Y-8276</strain>
    </source>
</reference>
<name>H2APJ9_KAZAF</name>
<feature type="compositionally biased region" description="Acidic residues" evidence="2">
    <location>
        <begin position="309"/>
        <end position="319"/>
    </location>
</feature>
<sequence length="472" mass="55543">MGSIAKRIFVGNLNENLDDSLAFLHSRFQKFGSCKDDSFEKHSNFAYLNMSFNDEKDFQKLKSTFNNMKFKGNQLKIDLAKPSWESNWESQLEKDKVENEKKQKFIEQKNWEFYKKMKNINMSWTDRRQVLSGRIRKTPRRKFHLKSMTFRVNVNGSLKVYKCYKTKLWGYEKNKELMDLVYKFVGGKWRNGYDHIVDRLDYSRSVNSIKFPNKENKNSTLTISNEGTNIEDEEHLSEEEKQKNNDVLTDLLSRFDFDKSVAVVDSDEAEAFGFSDHEEDTVGMNEQKSYLEAQNVSTTHQEYNMQDDAKDEEGGEDEPMPTFGFSNAETTQIKESTTSNTETLRSLFNPEQIDTTAASFKLMDEKNDDIDESKTIPETQIADIMEREPEAIRENNPESKNHLFFPHFNSPFLVGQTQLSKIKRTNNNILDNWEDEFWENRGIWMKEMKNKKRDALRQIRKRKAKDNNVILI</sequence>
<accession>H2APJ9</accession>
<keyword evidence="5" id="KW-1185">Reference proteome</keyword>
<dbReference type="EMBL" id="HE650821">
    <property type="protein sequence ID" value="CCF56299.1"/>
    <property type="molecule type" value="Genomic_DNA"/>
</dbReference>
<dbReference type="HOGENOM" id="CLU_020873_1_0_1"/>
<dbReference type="eggNOG" id="ENOG502QQ4K">
    <property type="taxonomic scope" value="Eukaryota"/>
</dbReference>
<dbReference type="KEGG" id="kaf:KAFR_0A08650"/>
<dbReference type="Gene3D" id="3.30.70.330">
    <property type="match status" value="1"/>
</dbReference>
<feature type="compositionally biased region" description="Polar residues" evidence="2">
    <location>
        <begin position="218"/>
        <end position="228"/>
    </location>
</feature>
<dbReference type="GO" id="GO:0000463">
    <property type="term" value="P:maturation of LSU-rRNA from tricistronic rRNA transcript (SSU-rRNA, 5.8S rRNA, LSU-rRNA)"/>
    <property type="evidence" value="ECO:0007669"/>
    <property type="project" value="EnsemblFungi"/>
</dbReference>
<evidence type="ECO:0000313" key="4">
    <source>
        <dbReference type="EMBL" id="CCF56299.1"/>
    </source>
</evidence>
<dbReference type="RefSeq" id="XP_003955434.1">
    <property type="nucleotide sequence ID" value="XM_003955385.1"/>
</dbReference>
<feature type="domain" description="RRM" evidence="3">
    <location>
        <begin position="6"/>
        <end position="82"/>
    </location>
</feature>
<evidence type="ECO:0000256" key="2">
    <source>
        <dbReference type="SAM" id="MobiDB-lite"/>
    </source>
</evidence>
<dbReference type="PROSITE" id="PS50102">
    <property type="entry name" value="RRM"/>
    <property type="match status" value="1"/>
</dbReference>
<dbReference type="InterPro" id="IPR000504">
    <property type="entry name" value="RRM_dom"/>
</dbReference>
<protein>
    <recommendedName>
        <fullName evidence="3">RRM domain-containing protein</fullName>
    </recommendedName>
</protein>
<evidence type="ECO:0000313" key="5">
    <source>
        <dbReference type="Proteomes" id="UP000005220"/>
    </source>
</evidence>
<dbReference type="SUPFAM" id="SSF54928">
    <property type="entry name" value="RNA-binding domain, RBD"/>
    <property type="match status" value="1"/>
</dbReference>
<dbReference type="AlphaFoldDB" id="H2APJ9"/>
<keyword evidence="1" id="KW-0694">RNA-binding</keyword>
<dbReference type="FunCoup" id="H2APJ9">
    <property type="interactions" value="202"/>
</dbReference>
<dbReference type="InParanoid" id="H2APJ9"/>
<feature type="region of interest" description="Disordered" evidence="2">
    <location>
        <begin position="214"/>
        <end position="242"/>
    </location>
</feature>